<feature type="coiled-coil region" evidence="7">
    <location>
        <begin position="20"/>
        <end position="47"/>
    </location>
</feature>
<dbReference type="FunCoup" id="G7E9I1">
    <property type="interactions" value="294"/>
</dbReference>
<protein>
    <recommendedName>
        <fullName evidence="11">Charged multivesicular body protein 6</fullName>
    </recommendedName>
</protein>
<evidence type="ECO:0000313" key="10">
    <source>
        <dbReference type="Proteomes" id="UP000009131"/>
    </source>
</evidence>
<name>G7E9I1_MIXOS</name>
<accession>G7E9I1</accession>
<dbReference type="PANTHER" id="PTHR22761">
    <property type="entry name" value="CHARGED MULTIVESICULAR BODY PROTEIN"/>
    <property type="match status" value="1"/>
</dbReference>
<dbReference type="Gene3D" id="6.10.250.1710">
    <property type="match status" value="1"/>
</dbReference>
<dbReference type="InParanoid" id="G7E9I1"/>
<dbReference type="OrthoDB" id="441172at2759"/>
<dbReference type="Proteomes" id="UP000009131">
    <property type="component" value="Unassembled WGS sequence"/>
</dbReference>
<evidence type="ECO:0000313" key="9">
    <source>
        <dbReference type="EMBL" id="GAA99300.1"/>
    </source>
</evidence>
<keyword evidence="10" id="KW-1185">Reference proteome</keyword>
<dbReference type="Pfam" id="PF03357">
    <property type="entry name" value="Snf7"/>
    <property type="match status" value="1"/>
</dbReference>
<dbReference type="Gene3D" id="1.10.287.1060">
    <property type="entry name" value="ESAT-6-like"/>
    <property type="match status" value="1"/>
</dbReference>
<keyword evidence="7" id="KW-0175">Coiled coil</keyword>
<feature type="compositionally biased region" description="Basic and acidic residues" evidence="8">
    <location>
        <begin position="202"/>
        <end position="211"/>
    </location>
</feature>
<gene>
    <name evidence="9" type="primary">Mo05995</name>
    <name evidence="9" type="ORF">E5Q_05995</name>
</gene>
<dbReference type="InterPro" id="IPR005024">
    <property type="entry name" value="Snf7_fam"/>
</dbReference>
<keyword evidence="5" id="KW-0653">Protein transport</keyword>
<dbReference type="GO" id="GO:0000815">
    <property type="term" value="C:ESCRT III complex"/>
    <property type="evidence" value="ECO:0007669"/>
    <property type="project" value="TreeGrafter"/>
</dbReference>
<proteinExistence type="inferred from homology"/>
<evidence type="ECO:0000256" key="2">
    <source>
        <dbReference type="ARBA" id="ARBA00006190"/>
    </source>
</evidence>
<comment type="caution">
    <text evidence="9">The sequence shown here is derived from an EMBL/GenBank/DDBJ whole genome shotgun (WGS) entry which is preliminary data.</text>
</comment>
<keyword evidence="4" id="KW-0967">Endosome</keyword>
<dbReference type="AlphaFoldDB" id="G7E9I1"/>
<dbReference type="GO" id="GO:0032511">
    <property type="term" value="P:late endosome to vacuole transport via multivesicular body sorting pathway"/>
    <property type="evidence" value="ECO:0007669"/>
    <property type="project" value="TreeGrafter"/>
</dbReference>
<dbReference type="GO" id="GO:0005771">
    <property type="term" value="C:multivesicular body"/>
    <property type="evidence" value="ECO:0007669"/>
    <property type="project" value="TreeGrafter"/>
</dbReference>
<evidence type="ECO:0000256" key="8">
    <source>
        <dbReference type="SAM" id="MobiDB-lite"/>
    </source>
</evidence>
<sequence>MGQTSSGVKITPQDRAILDLKLQRDKLKRYQVKIESILQREKEIAREALQNGNKSRALLALRRRKYQEGLLGKTDEQLSTLQQLVSSIEYSLIEKSVLFGLEQGNAVLKEIHKEMNIESVEKLMGETADAIAYQNEIDEMLSSTMSAADEEAVQAELAALQAEQIGQAAPALPSAPQGELRRPIELPGVPTAVPAEVQEQPANERRQALAA</sequence>
<comment type="subcellular location">
    <subcellularLocation>
        <location evidence="1">Endosome membrane</location>
    </subcellularLocation>
</comment>
<evidence type="ECO:0000256" key="4">
    <source>
        <dbReference type="ARBA" id="ARBA00022753"/>
    </source>
</evidence>
<comment type="similarity">
    <text evidence="2">Belongs to the SNF7 family.</text>
</comment>
<dbReference type="GO" id="GO:0006900">
    <property type="term" value="P:vesicle budding from membrane"/>
    <property type="evidence" value="ECO:0007669"/>
    <property type="project" value="TreeGrafter"/>
</dbReference>
<dbReference type="EMBL" id="BABT02000220">
    <property type="protein sequence ID" value="GAA99300.1"/>
    <property type="molecule type" value="Genomic_DNA"/>
</dbReference>
<dbReference type="eggNOG" id="KOG2910">
    <property type="taxonomic scope" value="Eukaryota"/>
</dbReference>
<organism evidence="9 10">
    <name type="scientific">Mixia osmundae (strain CBS 9802 / IAM 14324 / JCM 22182 / KY 12970)</name>
    <dbReference type="NCBI Taxonomy" id="764103"/>
    <lineage>
        <taxon>Eukaryota</taxon>
        <taxon>Fungi</taxon>
        <taxon>Dikarya</taxon>
        <taxon>Basidiomycota</taxon>
        <taxon>Pucciniomycotina</taxon>
        <taxon>Mixiomycetes</taxon>
        <taxon>Mixiales</taxon>
        <taxon>Mixiaceae</taxon>
        <taxon>Mixia</taxon>
    </lineage>
</organism>
<dbReference type="HOGENOM" id="CLU_086201_0_1_1"/>
<dbReference type="PANTHER" id="PTHR22761:SF5">
    <property type="entry name" value="CHARGED MULTIVESICULAR BODY PROTEIN 6"/>
    <property type="match status" value="1"/>
</dbReference>
<keyword evidence="6" id="KW-0472">Membrane</keyword>
<reference evidence="9 10" key="1">
    <citation type="journal article" date="2011" name="J. Gen. Appl. Microbiol.">
        <title>Draft genome sequencing of the enigmatic basidiomycete Mixia osmundae.</title>
        <authorList>
            <person name="Nishida H."/>
            <person name="Nagatsuka Y."/>
            <person name="Sugiyama J."/>
        </authorList>
    </citation>
    <scope>NUCLEOTIDE SEQUENCE [LARGE SCALE GENOMIC DNA]</scope>
    <source>
        <strain evidence="10">CBS 9802 / IAM 14324 / JCM 22182 / KY 12970</strain>
    </source>
</reference>
<keyword evidence="3" id="KW-0813">Transport</keyword>
<feature type="region of interest" description="Disordered" evidence="8">
    <location>
        <begin position="169"/>
        <end position="211"/>
    </location>
</feature>
<evidence type="ECO:0000256" key="6">
    <source>
        <dbReference type="ARBA" id="ARBA00023136"/>
    </source>
</evidence>
<evidence type="ECO:0008006" key="11">
    <source>
        <dbReference type="Google" id="ProtNLM"/>
    </source>
</evidence>
<evidence type="ECO:0000256" key="7">
    <source>
        <dbReference type="SAM" id="Coils"/>
    </source>
</evidence>
<evidence type="ECO:0000256" key="3">
    <source>
        <dbReference type="ARBA" id="ARBA00022448"/>
    </source>
</evidence>
<dbReference type="GO" id="GO:0015031">
    <property type="term" value="P:protein transport"/>
    <property type="evidence" value="ECO:0007669"/>
    <property type="project" value="UniProtKB-KW"/>
</dbReference>
<reference evidence="9 10" key="2">
    <citation type="journal article" date="2012" name="Open Biol.">
        <title>Characteristics of nucleosomes and linker DNA regions on the genome of the basidiomycete Mixia osmundae revealed by mono- and dinucleosome mapping.</title>
        <authorList>
            <person name="Nishida H."/>
            <person name="Kondo S."/>
            <person name="Matsumoto T."/>
            <person name="Suzuki Y."/>
            <person name="Yoshikawa H."/>
            <person name="Taylor T.D."/>
            <person name="Sugiyama J."/>
        </authorList>
    </citation>
    <scope>NUCLEOTIDE SEQUENCE [LARGE SCALE GENOMIC DNA]</scope>
    <source>
        <strain evidence="10">CBS 9802 / IAM 14324 / JCM 22182 / KY 12970</strain>
    </source>
</reference>
<evidence type="ECO:0000256" key="1">
    <source>
        <dbReference type="ARBA" id="ARBA00004608"/>
    </source>
</evidence>
<dbReference type="STRING" id="764103.G7E9I1"/>
<evidence type="ECO:0000256" key="5">
    <source>
        <dbReference type="ARBA" id="ARBA00022927"/>
    </source>
</evidence>